<evidence type="ECO:0000313" key="4">
    <source>
        <dbReference type="Proteomes" id="UP000799753"/>
    </source>
</evidence>
<reference evidence="3" key="1">
    <citation type="journal article" date="2020" name="Stud. Mycol.">
        <title>101 Dothideomycetes genomes: a test case for predicting lifestyles and emergence of pathogens.</title>
        <authorList>
            <person name="Haridas S."/>
            <person name="Albert R."/>
            <person name="Binder M."/>
            <person name="Bloem J."/>
            <person name="Labutti K."/>
            <person name="Salamov A."/>
            <person name="Andreopoulos B."/>
            <person name="Baker S."/>
            <person name="Barry K."/>
            <person name="Bills G."/>
            <person name="Bluhm B."/>
            <person name="Cannon C."/>
            <person name="Castanera R."/>
            <person name="Culley D."/>
            <person name="Daum C."/>
            <person name="Ezra D."/>
            <person name="Gonzalez J."/>
            <person name="Henrissat B."/>
            <person name="Kuo A."/>
            <person name="Liang C."/>
            <person name="Lipzen A."/>
            <person name="Lutzoni F."/>
            <person name="Magnuson J."/>
            <person name="Mondo S."/>
            <person name="Nolan M."/>
            <person name="Ohm R."/>
            <person name="Pangilinan J."/>
            <person name="Park H.-J."/>
            <person name="Ramirez L."/>
            <person name="Alfaro M."/>
            <person name="Sun H."/>
            <person name="Tritt A."/>
            <person name="Yoshinaga Y."/>
            <person name="Zwiers L.-H."/>
            <person name="Turgeon B."/>
            <person name="Goodwin S."/>
            <person name="Spatafora J."/>
            <person name="Crous P."/>
            <person name="Grigoriev I."/>
        </authorList>
    </citation>
    <scope>NUCLEOTIDE SEQUENCE</scope>
    <source>
        <strain evidence="3">CBS 473.64</strain>
    </source>
</reference>
<feature type="compositionally biased region" description="Basic and acidic residues" evidence="1">
    <location>
        <begin position="388"/>
        <end position="404"/>
    </location>
</feature>
<feature type="region of interest" description="Disordered" evidence="1">
    <location>
        <begin position="117"/>
        <end position="136"/>
    </location>
</feature>
<organism evidence="3 4">
    <name type="scientific">Massarina eburnea CBS 473.64</name>
    <dbReference type="NCBI Taxonomy" id="1395130"/>
    <lineage>
        <taxon>Eukaryota</taxon>
        <taxon>Fungi</taxon>
        <taxon>Dikarya</taxon>
        <taxon>Ascomycota</taxon>
        <taxon>Pezizomycotina</taxon>
        <taxon>Dothideomycetes</taxon>
        <taxon>Pleosporomycetidae</taxon>
        <taxon>Pleosporales</taxon>
        <taxon>Massarineae</taxon>
        <taxon>Massarinaceae</taxon>
        <taxon>Massarina</taxon>
    </lineage>
</organism>
<protein>
    <recommendedName>
        <fullName evidence="5">Cora-domain-containing protein</fullName>
    </recommendedName>
</protein>
<dbReference type="OrthoDB" id="2830640at2759"/>
<feature type="transmembrane region" description="Helical" evidence="2">
    <location>
        <begin position="487"/>
        <end position="511"/>
    </location>
</feature>
<evidence type="ECO:0000256" key="2">
    <source>
        <dbReference type="SAM" id="Phobius"/>
    </source>
</evidence>
<dbReference type="Gene3D" id="1.20.58.340">
    <property type="entry name" value="Magnesium transport protein CorA, transmembrane region"/>
    <property type="match status" value="1"/>
</dbReference>
<feature type="transmembrane region" description="Helical" evidence="2">
    <location>
        <begin position="523"/>
        <end position="547"/>
    </location>
</feature>
<evidence type="ECO:0000313" key="3">
    <source>
        <dbReference type="EMBL" id="KAF2635192.1"/>
    </source>
</evidence>
<accession>A0A6A6RIV1</accession>
<feature type="region of interest" description="Disordered" evidence="1">
    <location>
        <begin position="323"/>
        <end position="417"/>
    </location>
</feature>
<evidence type="ECO:0000256" key="1">
    <source>
        <dbReference type="SAM" id="MobiDB-lite"/>
    </source>
</evidence>
<feature type="compositionally biased region" description="Polar residues" evidence="1">
    <location>
        <begin position="369"/>
        <end position="385"/>
    </location>
</feature>
<keyword evidence="2" id="KW-1133">Transmembrane helix</keyword>
<dbReference type="EMBL" id="MU006809">
    <property type="protein sequence ID" value="KAF2635192.1"/>
    <property type="molecule type" value="Genomic_DNA"/>
</dbReference>
<gene>
    <name evidence="3" type="ORF">P280DRAFT_523289</name>
</gene>
<sequence length="590" mass="66872">MNWARDNASLSDADLKTVFRYEPRETTVVRLLARTNWKADISSLESDKQWSNWIEKELPSIDNGDSGLVLLLAKRCGEPSLQGIQKAASDDWLDKAQERSRQIQELQRAPTFAPFGEKSEAVNATPKPSANTGRRGVRTLPFAPNTFRAISQSFHVHGSIARVISRADVPVFTCEKVNMVEPAYIYNCRSSNAWAMDLALTVTHYPNRGLTFALLLGCTFEMEKEIITRLSYVTSEATHPLLLPGIFAEIERVRAVKLVEKTVNRIEAQIFELDFQSMSPGEPQGADAQARSREKRTAYLDLGYLRNALVSWKRQLEKMMHHSQQLLRESNGHDGGVLFSPGVRRPRRSLTTQLSESDFRRSEIASRGNADSSPSLTPVITVTEDTSPEGHLDRKLVLSRERSTSDPVEESENGLSTNTHEHLHVMRTIGQKITSRIMVIMDEYDDKIRDCTMRVEGMAMATQWSQGETNMEIALATNRDSRHMRSIALVTMIFLPGTFFASMFSMTFFNWSDDPESTYVSKYLWIYILITVMFTALTIGVWYYVVVLRPKKQRNNKDEEDVRSFSLSDLSFGKVLSCGMRSHNTHSDKS</sequence>
<keyword evidence="4" id="KW-1185">Reference proteome</keyword>
<evidence type="ECO:0008006" key="5">
    <source>
        <dbReference type="Google" id="ProtNLM"/>
    </source>
</evidence>
<dbReference type="AlphaFoldDB" id="A0A6A6RIV1"/>
<proteinExistence type="predicted"/>
<dbReference type="Proteomes" id="UP000799753">
    <property type="component" value="Unassembled WGS sequence"/>
</dbReference>
<keyword evidence="2" id="KW-0812">Transmembrane</keyword>
<keyword evidence="2" id="KW-0472">Membrane</keyword>
<name>A0A6A6RIV1_9PLEO</name>